<gene>
    <name evidence="2" type="ORF">PEPS_46760</name>
</gene>
<reference evidence="2 3" key="1">
    <citation type="submission" date="2021-12" db="EMBL/GenBank/DDBJ databases">
        <title>Genome sequencing of bacteria with rrn-lacking chromosome and rrn-plasmid.</title>
        <authorList>
            <person name="Anda M."/>
            <person name="Iwasaki W."/>
        </authorList>
    </citation>
    <scope>NUCLEOTIDE SEQUENCE [LARGE SCALE GENOMIC DNA]</scope>
    <source>
        <strain evidence="2 3">NBRC 101262</strain>
        <plasmid evidence="2 3">pPP9</plasmid>
    </source>
</reference>
<evidence type="ECO:0000259" key="1">
    <source>
        <dbReference type="Pfam" id="PF01882"/>
    </source>
</evidence>
<protein>
    <recommendedName>
        <fullName evidence="1">DUF58 domain-containing protein</fullName>
    </recommendedName>
</protein>
<evidence type="ECO:0000313" key="2">
    <source>
        <dbReference type="EMBL" id="BDD02396.1"/>
    </source>
</evidence>
<dbReference type="Pfam" id="PF01882">
    <property type="entry name" value="DUF58"/>
    <property type="match status" value="1"/>
</dbReference>
<dbReference type="Proteomes" id="UP001354989">
    <property type="component" value="Plasmid pPP9"/>
</dbReference>
<dbReference type="PANTHER" id="PTHR33608">
    <property type="entry name" value="BLL2464 PROTEIN"/>
    <property type="match status" value="1"/>
</dbReference>
<proteinExistence type="predicted"/>
<keyword evidence="2" id="KW-0614">Plasmid</keyword>
<dbReference type="InterPro" id="IPR036465">
    <property type="entry name" value="vWFA_dom_sf"/>
</dbReference>
<dbReference type="Gene3D" id="3.40.50.410">
    <property type="entry name" value="von Willebrand factor, type A domain"/>
    <property type="match status" value="1"/>
</dbReference>
<name>A0ABN6LGY3_9BACT</name>
<dbReference type="SUPFAM" id="SSF53300">
    <property type="entry name" value="vWA-like"/>
    <property type="match status" value="1"/>
</dbReference>
<sequence>MDIPKEVAVELIDLLRLEYSSTAFSLLPQQAVFSILAGQHASKLRGRGLDFAEVRQYVAGDDIRTIDWKVTARTKTAHTKVFHEEKERPALVVLDQSSSMFFASEGSMKSVVAAQIAAIAGFKVLKAGDRIGGLVFDDEQFESIKPKRNRQALLHFLEVVVRKNQQLINNTHASPPSGFINQALFKANNMITHDHVVLVISDLKHLDEKGQEYLIKMARHNDVIVALIYDPMEFALPELKIPFVDRFRMQIVAEDSESIRQKFNRSTQQQRTNQLEFLSKHGIPVMEFNTARSIDEQVKEIFGKRY</sequence>
<dbReference type="EMBL" id="AP025301">
    <property type="protein sequence ID" value="BDD02396.1"/>
    <property type="molecule type" value="Genomic_DNA"/>
</dbReference>
<geneLocation type="plasmid" evidence="2 3">
    <name>pPP9</name>
</geneLocation>
<dbReference type="InterPro" id="IPR002881">
    <property type="entry name" value="DUF58"/>
</dbReference>
<accession>A0ABN6LGY3</accession>
<dbReference type="PANTHER" id="PTHR33608:SF12">
    <property type="entry name" value="DUF58 DOMAIN-CONTAINING PROTEIN"/>
    <property type="match status" value="1"/>
</dbReference>
<evidence type="ECO:0000313" key="3">
    <source>
        <dbReference type="Proteomes" id="UP001354989"/>
    </source>
</evidence>
<feature type="domain" description="DUF58" evidence="1">
    <location>
        <begin position="53"/>
        <end position="272"/>
    </location>
</feature>
<dbReference type="RefSeq" id="WP_338399569.1">
    <property type="nucleotide sequence ID" value="NZ_AP025301.1"/>
</dbReference>
<keyword evidence="3" id="KW-1185">Reference proteome</keyword>
<organism evidence="2 3">
    <name type="scientific">Persicobacter psychrovividus</name>
    <dbReference type="NCBI Taxonomy" id="387638"/>
    <lineage>
        <taxon>Bacteria</taxon>
        <taxon>Pseudomonadati</taxon>
        <taxon>Bacteroidota</taxon>
        <taxon>Cytophagia</taxon>
        <taxon>Cytophagales</taxon>
        <taxon>Persicobacteraceae</taxon>
        <taxon>Persicobacter</taxon>
    </lineage>
</organism>